<name>A0A9P5IQX1_9HELO</name>
<comment type="caution">
    <text evidence="1">The sequence shown here is derived from an EMBL/GenBank/DDBJ whole genome shotgun (WGS) entry which is preliminary data.</text>
</comment>
<accession>A0A9P5IQX1</accession>
<gene>
    <name evidence="1" type="ORF">EAE97_004844</name>
</gene>
<proteinExistence type="predicted"/>
<dbReference type="Gene3D" id="2.160.10.10">
    <property type="entry name" value="Hexapeptide repeat proteins"/>
    <property type="match status" value="1"/>
</dbReference>
<organism evidence="1 2">
    <name type="scientific">Botrytis byssoidea</name>
    <dbReference type="NCBI Taxonomy" id="139641"/>
    <lineage>
        <taxon>Eukaryota</taxon>
        <taxon>Fungi</taxon>
        <taxon>Dikarya</taxon>
        <taxon>Ascomycota</taxon>
        <taxon>Pezizomycotina</taxon>
        <taxon>Leotiomycetes</taxon>
        <taxon>Helotiales</taxon>
        <taxon>Sclerotiniaceae</taxon>
        <taxon>Botrytis</taxon>
    </lineage>
</organism>
<dbReference type="SUPFAM" id="SSF51161">
    <property type="entry name" value="Trimeric LpxA-like enzymes"/>
    <property type="match status" value="1"/>
</dbReference>
<dbReference type="EMBL" id="RCSW01000008">
    <property type="protein sequence ID" value="KAF7945806.1"/>
    <property type="molecule type" value="Genomic_DNA"/>
</dbReference>
<evidence type="ECO:0000313" key="2">
    <source>
        <dbReference type="Proteomes" id="UP000710849"/>
    </source>
</evidence>
<dbReference type="GeneID" id="62148433"/>
<keyword evidence="2" id="KW-1185">Reference proteome</keyword>
<protein>
    <submittedName>
        <fullName evidence="1">Uncharacterized protein</fullName>
    </submittedName>
</protein>
<sequence>MEFKSFDIRKESLDYQEWPEKVRNFLLPQYRVLSAAKLGRKVRIKGHAKARQGARIGDRAFIADDAHVLRGVHVGRGVTLQEGEVDEKNIPGVRGRR</sequence>
<reference evidence="1 2" key="1">
    <citation type="journal article" date="2020" name="Genome Biol. Evol.">
        <title>Comparative genomics of Sclerotiniaceae.</title>
        <authorList>
            <person name="Valero Jimenez C.A."/>
            <person name="Steentjes M."/>
            <person name="Scholten O.E."/>
            <person name="Van Kan J.A.L."/>
        </authorList>
    </citation>
    <scope>NUCLEOTIDE SEQUENCE [LARGE SCALE GENOMIC DNA]</scope>
    <source>
        <strain evidence="1 2">MUCL 94</strain>
    </source>
</reference>
<dbReference type="AlphaFoldDB" id="A0A9P5IQX1"/>
<dbReference type="RefSeq" id="XP_038733713.1">
    <property type="nucleotide sequence ID" value="XM_038875356.1"/>
</dbReference>
<dbReference type="Proteomes" id="UP000710849">
    <property type="component" value="Unassembled WGS sequence"/>
</dbReference>
<evidence type="ECO:0000313" key="1">
    <source>
        <dbReference type="EMBL" id="KAF7945806.1"/>
    </source>
</evidence>
<dbReference type="InterPro" id="IPR011004">
    <property type="entry name" value="Trimer_LpxA-like_sf"/>
</dbReference>